<dbReference type="EMBL" id="JAWRVE010000107">
    <property type="protein sequence ID" value="KAL1858192.1"/>
    <property type="molecule type" value="Genomic_DNA"/>
</dbReference>
<gene>
    <name evidence="1" type="ORF">Daus18300_010074</name>
</gene>
<sequence length="185" mass="21047">MSDKCRIYICLYFQQGVTSVDPARFHWGLWVEAKGSRGPGDFFHVQSHQQMRTSSGVQPAHWAYDTSVGKAKTPKWSKSNYLIGRVLIGKLPSGYNATHVDAACRRVAPPAADGRETCKTWTGKAVRELQRSNYLSKFDWAKVSTDIETKGRSWWAKDGKRPSGQGDKHMWDYFKLENNMHCTVM</sequence>
<protein>
    <submittedName>
        <fullName evidence="1">Uncharacterized protein</fullName>
    </submittedName>
</protein>
<evidence type="ECO:0000313" key="2">
    <source>
        <dbReference type="Proteomes" id="UP001583177"/>
    </source>
</evidence>
<dbReference type="Pfam" id="PF21858">
    <property type="entry name" value="DUF6914"/>
    <property type="match status" value="1"/>
</dbReference>
<reference evidence="1 2" key="1">
    <citation type="journal article" date="2024" name="IMA Fungus">
        <title>IMA Genome - F19 : A genome assembly and annotation guide to empower mycologists, including annotated draft genome sequences of Ceratocystis pirilliformis, Diaporthe australafricana, Fusarium ophioides, Paecilomyces lecythidis, and Sporothrix stenoceras.</title>
        <authorList>
            <person name="Aylward J."/>
            <person name="Wilson A.M."/>
            <person name="Visagie C.M."/>
            <person name="Spraker J."/>
            <person name="Barnes I."/>
            <person name="Buitendag C."/>
            <person name="Ceriani C."/>
            <person name="Del Mar Angel L."/>
            <person name="du Plessis D."/>
            <person name="Fuchs T."/>
            <person name="Gasser K."/>
            <person name="Kramer D."/>
            <person name="Li W."/>
            <person name="Munsamy K."/>
            <person name="Piso A."/>
            <person name="Price J.L."/>
            <person name="Sonnekus B."/>
            <person name="Thomas C."/>
            <person name="van der Nest A."/>
            <person name="van Dijk A."/>
            <person name="van Heerden A."/>
            <person name="van Vuuren N."/>
            <person name="Yilmaz N."/>
            <person name="Duong T.A."/>
            <person name="van der Merwe N.A."/>
            <person name="Wingfield M.J."/>
            <person name="Wingfield B.D."/>
        </authorList>
    </citation>
    <scope>NUCLEOTIDE SEQUENCE [LARGE SCALE GENOMIC DNA]</scope>
    <source>
        <strain evidence="1 2">CMW 18300</strain>
    </source>
</reference>
<evidence type="ECO:0000313" key="1">
    <source>
        <dbReference type="EMBL" id="KAL1858192.1"/>
    </source>
</evidence>
<proteinExistence type="predicted"/>
<name>A0ABR3WC55_9PEZI</name>
<dbReference type="InterPro" id="IPR054208">
    <property type="entry name" value="DUF6914"/>
</dbReference>
<accession>A0ABR3WC55</accession>
<dbReference type="Proteomes" id="UP001583177">
    <property type="component" value="Unassembled WGS sequence"/>
</dbReference>
<keyword evidence="2" id="KW-1185">Reference proteome</keyword>
<comment type="caution">
    <text evidence="1">The sequence shown here is derived from an EMBL/GenBank/DDBJ whole genome shotgun (WGS) entry which is preliminary data.</text>
</comment>
<organism evidence="1 2">
    <name type="scientific">Diaporthe australafricana</name>
    <dbReference type="NCBI Taxonomy" id="127596"/>
    <lineage>
        <taxon>Eukaryota</taxon>
        <taxon>Fungi</taxon>
        <taxon>Dikarya</taxon>
        <taxon>Ascomycota</taxon>
        <taxon>Pezizomycotina</taxon>
        <taxon>Sordariomycetes</taxon>
        <taxon>Sordariomycetidae</taxon>
        <taxon>Diaporthales</taxon>
        <taxon>Diaporthaceae</taxon>
        <taxon>Diaporthe</taxon>
    </lineage>
</organism>